<evidence type="ECO:0000256" key="8">
    <source>
        <dbReference type="HAMAP-Rule" id="MF_00009"/>
    </source>
</evidence>
<accession>A0A5B7YE14</accession>
<evidence type="ECO:0000256" key="1">
    <source>
        <dbReference type="ARBA" id="ARBA00010875"/>
    </source>
</evidence>
<gene>
    <name evidence="8 9" type="primary">ybeY</name>
    <name evidence="9" type="ORF">FBQ74_10820</name>
</gene>
<keyword evidence="2 8" id="KW-0690">Ribosome biogenesis</keyword>
<evidence type="ECO:0000256" key="2">
    <source>
        <dbReference type="ARBA" id="ARBA00022517"/>
    </source>
</evidence>
<name>A0A5B7YE14_9ALTE</name>
<sequence length="161" mass="18339">MTALIDIQMAFDGDDNIAADIPSPEDLQRWADTVFAYLALNDQEFTARFVDRTESRTLNHQYRGKDKPTNVLSFPFESPPGIELPLLGDLVICAPVISEEAQEQNKTVRNHYAHMIVHGILHLLGYDHIDEAEARQMEALEIRVLAELGIDDPYQDDYFDH</sequence>
<keyword evidence="4 8" id="KW-0479">Metal-binding</keyword>
<dbReference type="SUPFAM" id="SSF55486">
    <property type="entry name" value="Metalloproteases ('zincins'), catalytic domain"/>
    <property type="match status" value="1"/>
</dbReference>
<dbReference type="KEGG" id="salk:FBQ74_10820"/>
<dbReference type="GO" id="GO:0006364">
    <property type="term" value="P:rRNA processing"/>
    <property type="evidence" value="ECO:0007669"/>
    <property type="project" value="UniProtKB-UniRule"/>
</dbReference>
<dbReference type="InterPro" id="IPR020549">
    <property type="entry name" value="YbeY_CS"/>
</dbReference>
<evidence type="ECO:0000256" key="5">
    <source>
        <dbReference type="ARBA" id="ARBA00022759"/>
    </source>
</evidence>
<evidence type="ECO:0000256" key="3">
    <source>
        <dbReference type="ARBA" id="ARBA00022722"/>
    </source>
</evidence>
<dbReference type="PANTHER" id="PTHR46986">
    <property type="entry name" value="ENDORIBONUCLEASE YBEY, CHLOROPLASTIC"/>
    <property type="match status" value="1"/>
</dbReference>
<comment type="cofactor">
    <cofactor evidence="8">
        <name>Zn(2+)</name>
        <dbReference type="ChEBI" id="CHEBI:29105"/>
    </cofactor>
    <text evidence="8">Binds 1 zinc ion.</text>
</comment>
<dbReference type="Pfam" id="PF02130">
    <property type="entry name" value="YbeY"/>
    <property type="match status" value="1"/>
</dbReference>
<feature type="binding site" evidence="8">
    <location>
        <position position="122"/>
    </location>
    <ligand>
        <name>Zn(2+)</name>
        <dbReference type="ChEBI" id="CHEBI:29105"/>
        <note>catalytic</note>
    </ligand>
</feature>
<keyword evidence="10" id="KW-1185">Reference proteome</keyword>
<dbReference type="GO" id="GO:0004222">
    <property type="term" value="F:metalloendopeptidase activity"/>
    <property type="evidence" value="ECO:0007669"/>
    <property type="project" value="InterPro"/>
</dbReference>
<keyword evidence="8" id="KW-0698">rRNA processing</keyword>
<feature type="binding site" evidence="8">
    <location>
        <position position="118"/>
    </location>
    <ligand>
        <name>Zn(2+)</name>
        <dbReference type="ChEBI" id="CHEBI:29105"/>
        <note>catalytic</note>
    </ligand>
</feature>
<comment type="function">
    <text evidence="8">Single strand-specific metallo-endoribonuclease involved in late-stage 70S ribosome quality control and in maturation of the 3' terminus of the 16S rRNA.</text>
</comment>
<organism evidence="9 10">
    <name type="scientific">Salinimonas iocasae</name>
    <dbReference type="NCBI Taxonomy" id="2572577"/>
    <lineage>
        <taxon>Bacteria</taxon>
        <taxon>Pseudomonadati</taxon>
        <taxon>Pseudomonadota</taxon>
        <taxon>Gammaproteobacteria</taxon>
        <taxon>Alteromonadales</taxon>
        <taxon>Alteromonadaceae</taxon>
        <taxon>Alteromonas/Salinimonas group</taxon>
        <taxon>Salinimonas</taxon>
    </lineage>
</organism>
<dbReference type="RefSeq" id="WP_139756684.1">
    <property type="nucleotide sequence ID" value="NZ_CP039852.1"/>
</dbReference>
<dbReference type="GO" id="GO:0005737">
    <property type="term" value="C:cytoplasm"/>
    <property type="evidence" value="ECO:0007669"/>
    <property type="project" value="UniProtKB-SubCell"/>
</dbReference>
<comment type="similarity">
    <text evidence="1 8">Belongs to the endoribonuclease YbeY family.</text>
</comment>
<keyword evidence="5 8" id="KW-0255">Endonuclease</keyword>
<comment type="subcellular location">
    <subcellularLocation>
        <location evidence="8">Cytoplasm</location>
    </subcellularLocation>
</comment>
<dbReference type="GO" id="GO:0008270">
    <property type="term" value="F:zinc ion binding"/>
    <property type="evidence" value="ECO:0007669"/>
    <property type="project" value="UniProtKB-UniRule"/>
</dbReference>
<dbReference type="NCBIfam" id="TIGR00043">
    <property type="entry name" value="rRNA maturation RNase YbeY"/>
    <property type="match status" value="1"/>
</dbReference>
<reference evidence="9 10" key="1">
    <citation type="submission" date="2019-04" db="EMBL/GenBank/DDBJ databases">
        <title>Salinimonas iocasae sp. nov., a halophilic bacterium isolated from the outer tube casing of tubeworms in Okinawa Trough.</title>
        <authorList>
            <person name="Zhang H."/>
            <person name="Wang H."/>
            <person name="Li C."/>
        </authorList>
    </citation>
    <scope>NUCLEOTIDE SEQUENCE [LARGE SCALE GENOMIC DNA]</scope>
    <source>
        <strain evidence="9 10">KX18D6</strain>
    </source>
</reference>
<dbReference type="PANTHER" id="PTHR46986:SF1">
    <property type="entry name" value="ENDORIBONUCLEASE YBEY, CHLOROPLASTIC"/>
    <property type="match status" value="1"/>
</dbReference>
<keyword evidence="3 8" id="KW-0540">Nuclease</keyword>
<dbReference type="Gene3D" id="3.40.390.30">
    <property type="entry name" value="Metalloproteases ('zincins'), catalytic domain"/>
    <property type="match status" value="1"/>
</dbReference>
<evidence type="ECO:0000313" key="10">
    <source>
        <dbReference type="Proteomes" id="UP000304912"/>
    </source>
</evidence>
<dbReference type="HAMAP" id="MF_00009">
    <property type="entry name" value="Endoribonucl_YbeY"/>
    <property type="match status" value="1"/>
</dbReference>
<keyword evidence="8" id="KW-0963">Cytoplasm</keyword>
<evidence type="ECO:0000256" key="7">
    <source>
        <dbReference type="ARBA" id="ARBA00022833"/>
    </source>
</evidence>
<dbReference type="AlphaFoldDB" id="A0A5B7YE14"/>
<dbReference type="EMBL" id="CP039852">
    <property type="protein sequence ID" value="QCZ93942.1"/>
    <property type="molecule type" value="Genomic_DNA"/>
</dbReference>
<dbReference type="PROSITE" id="PS01306">
    <property type="entry name" value="UPF0054"/>
    <property type="match status" value="1"/>
</dbReference>
<dbReference type="InterPro" id="IPR002036">
    <property type="entry name" value="YbeY"/>
</dbReference>
<dbReference type="InterPro" id="IPR023091">
    <property type="entry name" value="MetalPrtase_cat_dom_sf_prd"/>
</dbReference>
<dbReference type="Proteomes" id="UP000304912">
    <property type="component" value="Chromosome"/>
</dbReference>
<protein>
    <recommendedName>
        <fullName evidence="8">Endoribonuclease YbeY</fullName>
        <ecNumber evidence="8">3.1.-.-</ecNumber>
    </recommendedName>
</protein>
<evidence type="ECO:0000313" key="9">
    <source>
        <dbReference type="EMBL" id="QCZ93942.1"/>
    </source>
</evidence>
<dbReference type="GO" id="GO:0004521">
    <property type="term" value="F:RNA endonuclease activity"/>
    <property type="evidence" value="ECO:0007669"/>
    <property type="project" value="UniProtKB-UniRule"/>
</dbReference>
<keyword evidence="6 8" id="KW-0378">Hydrolase</keyword>
<proteinExistence type="inferred from homology"/>
<feature type="binding site" evidence="8">
    <location>
        <position position="128"/>
    </location>
    <ligand>
        <name>Zn(2+)</name>
        <dbReference type="ChEBI" id="CHEBI:29105"/>
        <note>catalytic</note>
    </ligand>
</feature>
<keyword evidence="7 8" id="KW-0862">Zinc</keyword>
<evidence type="ECO:0000256" key="6">
    <source>
        <dbReference type="ARBA" id="ARBA00022801"/>
    </source>
</evidence>
<dbReference type="OrthoDB" id="9807740at2"/>
<evidence type="ECO:0000256" key="4">
    <source>
        <dbReference type="ARBA" id="ARBA00022723"/>
    </source>
</evidence>
<dbReference type="EC" id="3.1.-.-" evidence="8"/>